<keyword evidence="3" id="KW-1185">Reference proteome</keyword>
<dbReference type="OrthoDB" id="10679460at2759"/>
<keyword evidence="1" id="KW-0812">Transmembrane</keyword>
<sequence>MDNLAQIQTQLSSPTIWVTRLNRILFPRQPPWRQGSGWNSSGRLPWAGWGDGITTVITVVSTETALEGRSTITSVSTSNITSTPTSTFVSKSDLVHSTPYETPTSSVPSSTSVGTVNQSHSNSVLIGSIAGTITGILLLLLLVLLFFFQRRRWQSRQKNTVSPYPLHRHHPSIPFIKQNVSPLTAQASRALPALALNTRLNVEEHNQATILPACSPICSPSNSYSLLPYENRHTMGYSKGDGEPPTTIPPAFIGPISPILPNPISPSSHTQRTFIHADSGWRPRHSVSDVLEMPPGYEEAR</sequence>
<accession>A0A9P7RNS3</accession>
<evidence type="ECO:0000313" key="3">
    <source>
        <dbReference type="Proteomes" id="UP001049176"/>
    </source>
</evidence>
<feature type="transmembrane region" description="Helical" evidence="1">
    <location>
        <begin position="124"/>
        <end position="148"/>
    </location>
</feature>
<dbReference type="KEGG" id="more:E1B28_002880"/>
<comment type="caution">
    <text evidence="2">The sequence shown here is derived from an EMBL/GenBank/DDBJ whole genome shotgun (WGS) entry which is preliminary data.</text>
</comment>
<dbReference type="EMBL" id="CM032190">
    <property type="protein sequence ID" value="KAG7086964.1"/>
    <property type="molecule type" value="Genomic_DNA"/>
</dbReference>
<organism evidence="2 3">
    <name type="scientific">Marasmius oreades</name>
    <name type="common">fairy-ring Marasmius</name>
    <dbReference type="NCBI Taxonomy" id="181124"/>
    <lineage>
        <taxon>Eukaryota</taxon>
        <taxon>Fungi</taxon>
        <taxon>Dikarya</taxon>
        <taxon>Basidiomycota</taxon>
        <taxon>Agaricomycotina</taxon>
        <taxon>Agaricomycetes</taxon>
        <taxon>Agaricomycetidae</taxon>
        <taxon>Agaricales</taxon>
        <taxon>Marasmiineae</taxon>
        <taxon>Marasmiaceae</taxon>
        <taxon>Marasmius</taxon>
    </lineage>
</organism>
<dbReference type="RefSeq" id="XP_043003435.1">
    <property type="nucleotide sequence ID" value="XM_043159829.1"/>
</dbReference>
<dbReference type="AlphaFoldDB" id="A0A9P7RNS3"/>
<evidence type="ECO:0000313" key="2">
    <source>
        <dbReference type="EMBL" id="KAG7086964.1"/>
    </source>
</evidence>
<reference evidence="2" key="1">
    <citation type="journal article" date="2021" name="Genome Biol. Evol.">
        <title>The assembled and annotated genome of the fairy-ring fungus Marasmius oreades.</title>
        <authorList>
            <person name="Hiltunen M."/>
            <person name="Ament-Velasquez S.L."/>
            <person name="Johannesson H."/>
        </authorList>
    </citation>
    <scope>NUCLEOTIDE SEQUENCE</scope>
    <source>
        <strain evidence="2">03SP1</strain>
    </source>
</reference>
<protein>
    <submittedName>
        <fullName evidence="2">Uncharacterized protein</fullName>
    </submittedName>
</protein>
<keyword evidence="1" id="KW-0472">Membrane</keyword>
<name>A0A9P7RNS3_9AGAR</name>
<gene>
    <name evidence="2" type="ORF">E1B28_002880</name>
</gene>
<evidence type="ECO:0000256" key="1">
    <source>
        <dbReference type="SAM" id="Phobius"/>
    </source>
</evidence>
<dbReference type="Proteomes" id="UP001049176">
    <property type="component" value="Chromosome 10"/>
</dbReference>
<keyword evidence="1" id="KW-1133">Transmembrane helix</keyword>
<dbReference type="GeneID" id="66071956"/>
<proteinExistence type="predicted"/>